<accession>A0A5N8XUY5</accession>
<protein>
    <submittedName>
        <fullName evidence="2">Uncharacterized protein</fullName>
    </submittedName>
</protein>
<gene>
    <name evidence="2" type="ORF">FNH08_40345</name>
</gene>
<reference evidence="2 3" key="1">
    <citation type="submission" date="2019-07" db="EMBL/GenBank/DDBJ databases">
        <title>New species of Amycolatopsis and Streptomyces.</title>
        <authorList>
            <person name="Duangmal K."/>
            <person name="Teo W.F.A."/>
            <person name="Lipun K."/>
        </authorList>
    </citation>
    <scope>NUCLEOTIDE SEQUENCE [LARGE SCALE GENOMIC DNA]</scope>
    <source>
        <strain evidence="2 3">NBRC 106415</strain>
    </source>
</reference>
<comment type="caution">
    <text evidence="2">The sequence shown here is derived from an EMBL/GenBank/DDBJ whole genome shotgun (WGS) entry which is preliminary data.</text>
</comment>
<organism evidence="2 3">
    <name type="scientific">Streptomyces spongiae</name>
    <dbReference type="NCBI Taxonomy" id="565072"/>
    <lineage>
        <taxon>Bacteria</taxon>
        <taxon>Bacillati</taxon>
        <taxon>Actinomycetota</taxon>
        <taxon>Actinomycetes</taxon>
        <taxon>Kitasatosporales</taxon>
        <taxon>Streptomycetaceae</taxon>
        <taxon>Streptomyces</taxon>
    </lineage>
</organism>
<dbReference type="AlphaFoldDB" id="A0A5N8XUY5"/>
<sequence>MRHTVRRSPRGVEQAEPYPRPPVRVARIAGSGAASGATPGWLVLGTTRIPHKVPERSLDSGA</sequence>
<evidence type="ECO:0000313" key="3">
    <source>
        <dbReference type="Proteomes" id="UP000400924"/>
    </source>
</evidence>
<dbReference type="Proteomes" id="UP000400924">
    <property type="component" value="Unassembled WGS sequence"/>
</dbReference>
<evidence type="ECO:0000313" key="2">
    <source>
        <dbReference type="EMBL" id="MPY63184.1"/>
    </source>
</evidence>
<proteinExistence type="predicted"/>
<keyword evidence="3" id="KW-1185">Reference proteome</keyword>
<dbReference type="EMBL" id="VJZC01000524">
    <property type="protein sequence ID" value="MPY63184.1"/>
    <property type="molecule type" value="Genomic_DNA"/>
</dbReference>
<name>A0A5N8XUY5_9ACTN</name>
<feature type="region of interest" description="Disordered" evidence="1">
    <location>
        <begin position="1"/>
        <end position="20"/>
    </location>
</feature>
<evidence type="ECO:0000256" key="1">
    <source>
        <dbReference type="SAM" id="MobiDB-lite"/>
    </source>
</evidence>